<reference evidence="2 3" key="1">
    <citation type="journal article" date="2014" name="BMC Genomics">
        <title>Comparative genome sequencing reveals chemotype-specific gene clusters in the toxigenic black mold Stachybotrys.</title>
        <authorList>
            <person name="Semeiks J."/>
            <person name="Borek D."/>
            <person name="Otwinowski Z."/>
            <person name="Grishin N.V."/>
        </authorList>
    </citation>
    <scope>NUCLEOTIDE SEQUENCE [LARGE SCALE GENOMIC DNA]</scope>
    <source>
        <strain evidence="2 3">IBT 40285</strain>
    </source>
</reference>
<dbReference type="HOGENOM" id="CLU_1541111_0_0_1"/>
<name>A0A084QG75_STAC4</name>
<sequence>MAVSEELQLTGVFPFRASWDESQYLISNTGHEANLYLPNETSSRFDRRPIIVPLPNAATFPCVPSSRRNYHARPQEPNGGTPRGQRRSLFLTGRGGVVATAVVESLQFGFWAHDRVLMTKNGALGGKGGEAGFRTPETAGLSPRRTLLKEIYAKAEASTDPQDIRGQPGTLLSL</sequence>
<dbReference type="Proteomes" id="UP000028524">
    <property type="component" value="Unassembled WGS sequence"/>
</dbReference>
<accession>A0A084QG75</accession>
<evidence type="ECO:0000313" key="2">
    <source>
        <dbReference type="EMBL" id="KFA62960.1"/>
    </source>
</evidence>
<evidence type="ECO:0000256" key="1">
    <source>
        <dbReference type="SAM" id="MobiDB-lite"/>
    </source>
</evidence>
<dbReference type="InParanoid" id="A0A084QG75"/>
<dbReference type="EMBL" id="KL660772">
    <property type="protein sequence ID" value="KFA62960.1"/>
    <property type="molecule type" value="Genomic_DNA"/>
</dbReference>
<organism evidence="2 3">
    <name type="scientific">Stachybotrys chlorohalonatus (strain IBT 40285)</name>
    <dbReference type="NCBI Taxonomy" id="1283841"/>
    <lineage>
        <taxon>Eukaryota</taxon>
        <taxon>Fungi</taxon>
        <taxon>Dikarya</taxon>
        <taxon>Ascomycota</taxon>
        <taxon>Pezizomycotina</taxon>
        <taxon>Sordariomycetes</taxon>
        <taxon>Hypocreomycetidae</taxon>
        <taxon>Hypocreales</taxon>
        <taxon>Stachybotryaceae</taxon>
        <taxon>Stachybotrys</taxon>
    </lineage>
</organism>
<keyword evidence="3" id="KW-1185">Reference proteome</keyword>
<feature type="region of interest" description="Disordered" evidence="1">
    <location>
        <begin position="65"/>
        <end position="88"/>
    </location>
</feature>
<dbReference type="AlphaFoldDB" id="A0A084QG75"/>
<evidence type="ECO:0000313" key="3">
    <source>
        <dbReference type="Proteomes" id="UP000028524"/>
    </source>
</evidence>
<proteinExistence type="predicted"/>
<gene>
    <name evidence="2" type="ORF">S40285_10204</name>
</gene>
<protein>
    <submittedName>
        <fullName evidence="2">Uncharacterized protein</fullName>
    </submittedName>
</protein>